<name>A0A7S1N6U8_9EUGL</name>
<feature type="compositionally biased region" description="Basic and acidic residues" evidence="1">
    <location>
        <begin position="22"/>
        <end position="36"/>
    </location>
</feature>
<dbReference type="EMBL" id="HBGA01032739">
    <property type="protein sequence ID" value="CAD9000680.1"/>
    <property type="molecule type" value="Transcribed_RNA"/>
</dbReference>
<protein>
    <submittedName>
        <fullName evidence="2">Uncharacterized protein</fullName>
    </submittedName>
</protein>
<accession>A0A7S1N6U8</accession>
<feature type="region of interest" description="Disordered" evidence="1">
    <location>
        <begin position="81"/>
        <end position="103"/>
    </location>
</feature>
<feature type="region of interest" description="Disordered" evidence="1">
    <location>
        <begin position="22"/>
        <end position="50"/>
    </location>
</feature>
<evidence type="ECO:0000256" key="1">
    <source>
        <dbReference type="SAM" id="MobiDB-lite"/>
    </source>
</evidence>
<proteinExistence type="predicted"/>
<reference evidence="2" key="1">
    <citation type="submission" date="2021-01" db="EMBL/GenBank/DDBJ databases">
        <authorList>
            <person name="Corre E."/>
            <person name="Pelletier E."/>
            <person name="Niang G."/>
            <person name="Scheremetjew M."/>
            <person name="Finn R."/>
            <person name="Kale V."/>
            <person name="Holt S."/>
            <person name="Cochrane G."/>
            <person name="Meng A."/>
            <person name="Brown T."/>
            <person name="Cohen L."/>
        </authorList>
    </citation>
    <scope>NUCLEOTIDE SEQUENCE</scope>
    <source>
        <strain evidence="2">NIES-381</strain>
    </source>
</reference>
<sequence>MHSALPWYSSHMTHYVAACAGEKRGDERERGRRRVEWGSTMGTGEGGSSVQLSQTLEHRCSASTEFQEAPVGIQGAVVHTSKVGEGPPHTAGMEALSQPTNNK</sequence>
<gene>
    <name evidence="2" type="ORF">EGYM00392_LOCUS11753</name>
</gene>
<dbReference type="AlphaFoldDB" id="A0A7S1N6U8"/>
<organism evidence="2">
    <name type="scientific">Eutreptiella gymnastica</name>
    <dbReference type="NCBI Taxonomy" id="73025"/>
    <lineage>
        <taxon>Eukaryota</taxon>
        <taxon>Discoba</taxon>
        <taxon>Euglenozoa</taxon>
        <taxon>Euglenida</taxon>
        <taxon>Spirocuta</taxon>
        <taxon>Euglenophyceae</taxon>
        <taxon>Eutreptiales</taxon>
        <taxon>Eutreptiaceae</taxon>
        <taxon>Eutreptiella</taxon>
    </lineage>
</organism>
<evidence type="ECO:0000313" key="2">
    <source>
        <dbReference type="EMBL" id="CAD9000680.1"/>
    </source>
</evidence>